<sequence length="150" mass="16049">MANLKKLTVCKQSVLTKILASQSITSLLNGGTPPADPQTLLYQSVYPYLYAPEGPDAAPASFLCCDATSPRPVNKTVLEVNITLLVYAHTSKIKLADGNLIDKIAEKADELLQGCGIGAGKLDLISSVPYSPEKNFFGKMLTYKTTILNG</sequence>
<evidence type="ECO:0000313" key="1">
    <source>
        <dbReference type="EMBL" id="MBC8558731.1"/>
    </source>
</evidence>
<dbReference type="AlphaFoldDB" id="A0A926E3W1"/>
<accession>A0A926E3W1</accession>
<keyword evidence="2" id="KW-1185">Reference proteome</keyword>
<proteinExistence type="predicted"/>
<dbReference type="RefSeq" id="WP_249293616.1">
    <property type="nucleotide sequence ID" value="NZ_JACRSV010000001.1"/>
</dbReference>
<evidence type="ECO:0000313" key="2">
    <source>
        <dbReference type="Proteomes" id="UP000610760"/>
    </source>
</evidence>
<name>A0A926E3W1_9FIRM</name>
<protein>
    <submittedName>
        <fullName evidence="1">Uncharacterized protein</fullName>
    </submittedName>
</protein>
<dbReference type="Proteomes" id="UP000610760">
    <property type="component" value="Unassembled WGS sequence"/>
</dbReference>
<comment type="caution">
    <text evidence="1">The sequence shown here is derived from an EMBL/GenBank/DDBJ whole genome shotgun (WGS) entry which is preliminary data.</text>
</comment>
<organism evidence="1 2">
    <name type="scientific">Fumia xinanensis</name>
    <dbReference type="NCBI Taxonomy" id="2763659"/>
    <lineage>
        <taxon>Bacteria</taxon>
        <taxon>Bacillati</taxon>
        <taxon>Bacillota</taxon>
        <taxon>Clostridia</taxon>
        <taxon>Eubacteriales</taxon>
        <taxon>Oscillospiraceae</taxon>
        <taxon>Fumia</taxon>
    </lineage>
</organism>
<dbReference type="EMBL" id="JACRSV010000001">
    <property type="protein sequence ID" value="MBC8558731.1"/>
    <property type="molecule type" value="Genomic_DNA"/>
</dbReference>
<reference evidence="1" key="1">
    <citation type="submission" date="2020-08" db="EMBL/GenBank/DDBJ databases">
        <title>Genome public.</title>
        <authorList>
            <person name="Liu C."/>
            <person name="Sun Q."/>
        </authorList>
    </citation>
    <scope>NUCLEOTIDE SEQUENCE</scope>
    <source>
        <strain evidence="1">NSJ-33</strain>
    </source>
</reference>
<gene>
    <name evidence="1" type="ORF">H8710_01475</name>
</gene>